<keyword evidence="4" id="KW-0444">Lipid biosynthesis</keyword>
<dbReference type="InterPro" id="IPR000829">
    <property type="entry name" value="DAGK"/>
</dbReference>
<dbReference type="InterPro" id="IPR033717">
    <property type="entry name" value="UDPK"/>
</dbReference>
<evidence type="ECO:0000256" key="1">
    <source>
        <dbReference type="ARBA" id="ARBA00004651"/>
    </source>
</evidence>
<comment type="caution">
    <text evidence="15">The sequence shown here is derived from an EMBL/GenBank/DDBJ whole genome shotgun (WGS) entry which is preliminary data.</text>
</comment>
<feature type="non-terminal residue" evidence="15">
    <location>
        <position position="83"/>
    </location>
</feature>
<evidence type="ECO:0000256" key="2">
    <source>
        <dbReference type="ARBA" id="ARBA00005967"/>
    </source>
</evidence>
<keyword evidence="13" id="KW-0594">Phospholipid biosynthesis</keyword>
<evidence type="ECO:0000256" key="11">
    <source>
        <dbReference type="ARBA" id="ARBA00023098"/>
    </source>
</evidence>
<evidence type="ECO:0000256" key="10">
    <source>
        <dbReference type="ARBA" id="ARBA00022989"/>
    </source>
</evidence>
<proteinExistence type="inferred from homology"/>
<evidence type="ECO:0000256" key="4">
    <source>
        <dbReference type="ARBA" id="ARBA00022516"/>
    </source>
</evidence>
<keyword evidence="14" id="KW-1208">Phospholipid metabolism</keyword>
<accession>A0A0F9H4A0</accession>
<dbReference type="PANTHER" id="PTHR34299:SF1">
    <property type="entry name" value="DIACYLGLYCEROL KINASE"/>
    <property type="match status" value="1"/>
</dbReference>
<gene>
    <name evidence="15" type="ORF">LCGC14_1830850</name>
</gene>
<dbReference type="GO" id="GO:0005524">
    <property type="term" value="F:ATP binding"/>
    <property type="evidence" value="ECO:0007669"/>
    <property type="project" value="UniProtKB-KW"/>
</dbReference>
<evidence type="ECO:0000256" key="9">
    <source>
        <dbReference type="ARBA" id="ARBA00022840"/>
    </source>
</evidence>
<keyword evidence="5" id="KW-0808">Transferase</keyword>
<dbReference type="Pfam" id="PF01219">
    <property type="entry name" value="DAGK_prokar"/>
    <property type="match status" value="1"/>
</dbReference>
<name>A0A0F9H4A0_9ZZZZ</name>
<dbReference type="CDD" id="cd14265">
    <property type="entry name" value="UDPK_IM_like"/>
    <property type="match status" value="1"/>
</dbReference>
<dbReference type="Gene3D" id="1.10.287.3610">
    <property type="match status" value="1"/>
</dbReference>
<dbReference type="GO" id="GO:0005886">
    <property type="term" value="C:plasma membrane"/>
    <property type="evidence" value="ECO:0007669"/>
    <property type="project" value="UniProtKB-SubCell"/>
</dbReference>
<keyword evidence="7" id="KW-0547">Nucleotide-binding</keyword>
<evidence type="ECO:0000256" key="14">
    <source>
        <dbReference type="ARBA" id="ARBA00023264"/>
    </source>
</evidence>
<sequence>MIKEGGYVRNRLRSFKYAFVGAWSLLKKEPSVQVQTGIAIVVTAAGFYFEITRIEWMFQVLAMGLVLSAEGLNTAIEKIADFI</sequence>
<evidence type="ECO:0000256" key="6">
    <source>
        <dbReference type="ARBA" id="ARBA00022692"/>
    </source>
</evidence>
<comment type="subcellular location">
    <subcellularLocation>
        <location evidence="1">Cell membrane</location>
        <topology evidence="1">Multi-pass membrane protein</topology>
    </subcellularLocation>
</comment>
<evidence type="ECO:0000256" key="12">
    <source>
        <dbReference type="ARBA" id="ARBA00023136"/>
    </source>
</evidence>
<organism evidence="15">
    <name type="scientific">marine sediment metagenome</name>
    <dbReference type="NCBI Taxonomy" id="412755"/>
    <lineage>
        <taxon>unclassified sequences</taxon>
        <taxon>metagenomes</taxon>
        <taxon>ecological metagenomes</taxon>
    </lineage>
</organism>
<evidence type="ECO:0000256" key="13">
    <source>
        <dbReference type="ARBA" id="ARBA00023209"/>
    </source>
</evidence>
<dbReference type="EMBL" id="LAZR01018081">
    <property type="protein sequence ID" value="KKL97791.1"/>
    <property type="molecule type" value="Genomic_DNA"/>
</dbReference>
<dbReference type="GO" id="GO:0008654">
    <property type="term" value="P:phospholipid biosynthetic process"/>
    <property type="evidence" value="ECO:0007669"/>
    <property type="project" value="UniProtKB-KW"/>
</dbReference>
<evidence type="ECO:0008006" key="16">
    <source>
        <dbReference type="Google" id="ProtNLM"/>
    </source>
</evidence>
<comment type="similarity">
    <text evidence="2">Belongs to the bacterial diacylglycerol kinase family.</text>
</comment>
<keyword evidence="3" id="KW-1003">Cell membrane</keyword>
<keyword evidence="11" id="KW-0443">Lipid metabolism</keyword>
<dbReference type="PANTHER" id="PTHR34299">
    <property type="entry name" value="DIACYLGLYCEROL KINASE"/>
    <property type="match status" value="1"/>
</dbReference>
<evidence type="ECO:0000256" key="5">
    <source>
        <dbReference type="ARBA" id="ARBA00022679"/>
    </source>
</evidence>
<keyword evidence="6" id="KW-0812">Transmembrane</keyword>
<dbReference type="AlphaFoldDB" id="A0A0F9H4A0"/>
<keyword evidence="9" id="KW-0067">ATP-binding</keyword>
<keyword evidence="12" id="KW-0472">Membrane</keyword>
<reference evidence="15" key="1">
    <citation type="journal article" date="2015" name="Nature">
        <title>Complex archaea that bridge the gap between prokaryotes and eukaryotes.</title>
        <authorList>
            <person name="Spang A."/>
            <person name="Saw J.H."/>
            <person name="Jorgensen S.L."/>
            <person name="Zaremba-Niedzwiedzka K."/>
            <person name="Martijn J."/>
            <person name="Lind A.E."/>
            <person name="van Eijk R."/>
            <person name="Schleper C."/>
            <person name="Guy L."/>
            <person name="Ettema T.J."/>
        </authorList>
    </citation>
    <scope>NUCLEOTIDE SEQUENCE</scope>
</reference>
<dbReference type="InterPro" id="IPR036945">
    <property type="entry name" value="DAGK_sf"/>
</dbReference>
<keyword evidence="10" id="KW-1133">Transmembrane helix</keyword>
<dbReference type="GO" id="GO:0016301">
    <property type="term" value="F:kinase activity"/>
    <property type="evidence" value="ECO:0007669"/>
    <property type="project" value="UniProtKB-KW"/>
</dbReference>
<evidence type="ECO:0000256" key="7">
    <source>
        <dbReference type="ARBA" id="ARBA00022741"/>
    </source>
</evidence>
<keyword evidence="8" id="KW-0418">Kinase</keyword>
<protein>
    <recommendedName>
        <fullName evidence="16">Diacylglycerol kinase</fullName>
    </recommendedName>
</protein>
<evidence type="ECO:0000256" key="8">
    <source>
        <dbReference type="ARBA" id="ARBA00022777"/>
    </source>
</evidence>
<evidence type="ECO:0000313" key="15">
    <source>
        <dbReference type="EMBL" id="KKL97791.1"/>
    </source>
</evidence>
<evidence type="ECO:0000256" key="3">
    <source>
        <dbReference type="ARBA" id="ARBA00022475"/>
    </source>
</evidence>